<dbReference type="EMBL" id="CP003985">
    <property type="protein sequence ID" value="AGF77127.1"/>
    <property type="molecule type" value="Genomic_DNA"/>
</dbReference>
<name>M1P614_DESSD</name>
<protein>
    <submittedName>
        <fullName evidence="3">Outer membrane protease</fullName>
    </submittedName>
</protein>
<feature type="active site" evidence="1">
    <location>
        <position position="247"/>
    </location>
</feature>
<evidence type="ECO:0000313" key="3">
    <source>
        <dbReference type="EMBL" id="AGF77127.1"/>
    </source>
</evidence>
<dbReference type="KEGG" id="dsf:UWK_00546"/>
<reference evidence="4" key="1">
    <citation type="journal article" date="2013" name="Stand. Genomic Sci.">
        <title>Complete genome sequence of Desulfocapsa sulfexigens, a marine deltaproteobacterium specialized in disproportionating inorganic sulfur compounds.</title>
        <authorList>
            <person name="Finster K.W."/>
            <person name="Kjeldsen K.U."/>
            <person name="Kube M."/>
            <person name="Reinhardt R."/>
            <person name="Mussmann M."/>
            <person name="Amann R."/>
            <person name="Schreiber L."/>
        </authorList>
    </citation>
    <scope>NUCLEOTIDE SEQUENCE [LARGE SCALE GENOMIC DNA]</scope>
    <source>
        <strain evidence="4">DSM 10523 / SB164P1</strain>
    </source>
</reference>
<dbReference type="InterPro" id="IPR000036">
    <property type="entry name" value="Peptidase_A26_omptin"/>
</dbReference>
<dbReference type="HOGENOM" id="CLU_063041_0_0_7"/>
<keyword evidence="3" id="KW-0645">Protease</keyword>
<dbReference type="GO" id="GO:0004190">
    <property type="term" value="F:aspartic-type endopeptidase activity"/>
    <property type="evidence" value="ECO:0007669"/>
    <property type="project" value="InterPro"/>
</dbReference>
<keyword evidence="3" id="KW-0378">Hydrolase</keyword>
<keyword evidence="4" id="KW-1185">Reference proteome</keyword>
<dbReference type="RefSeq" id="WP_015402825.1">
    <property type="nucleotide sequence ID" value="NC_020304.1"/>
</dbReference>
<dbReference type="PIRSF" id="PIRSF001522">
    <property type="entry name" value="Peptidase_A26"/>
    <property type="match status" value="1"/>
</dbReference>
<feature type="chain" id="PRO_5004016662" evidence="2">
    <location>
        <begin position="33"/>
        <end position="331"/>
    </location>
</feature>
<sequence>MKRACFKGFERKATLTTAAAIALMIGATQVNAAKVSTQESTEMTTERAGVSFSARAGVGYLTGQAHEYVYWKELGGHTASELVWDIDSMVMLGIGGTVKPLEWMSINGDVWFNIGDGDGNMVDYDWMVPGMDWTDRSTHDDTDVSTGFMFDMSLELTAFKTSSVSFNGILGFRRDVFEWKAMGGSYIYSSNGFRDTVGNFPDGELGITYEQTFDVPYFGVGMVGDFDQFHFTAKFIASMFVSGEAIDHHHMRDLVTTDDFSGENMWAIDIAASYDITPSLGVEAAYFYESYDTMTGDSTWDFGSGNVSVLSDGAGADLEVSMFSLNLIYTF</sequence>
<dbReference type="GO" id="GO:0009279">
    <property type="term" value="C:cell outer membrane"/>
    <property type="evidence" value="ECO:0007669"/>
    <property type="project" value="InterPro"/>
</dbReference>
<feature type="active site" evidence="1">
    <location>
        <position position="249"/>
    </location>
</feature>
<dbReference type="PRINTS" id="PR00482">
    <property type="entry name" value="OMPTIN"/>
</dbReference>
<dbReference type="eggNOG" id="COG4571">
    <property type="taxonomic scope" value="Bacteria"/>
</dbReference>
<evidence type="ECO:0000313" key="4">
    <source>
        <dbReference type="Proteomes" id="UP000011721"/>
    </source>
</evidence>
<dbReference type="InterPro" id="IPR020080">
    <property type="entry name" value="OM_adhesin/peptidase_omptin"/>
</dbReference>
<dbReference type="SUPFAM" id="SSF69917">
    <property type="entry name" value="OMPT-like"/>
    <property type="match status" value="1"/>
</dbReference>
<proteinExistence type="predicted"/>
<dbReference type="InterPro" id="IPR053724">
    <property type="entry name" value="OMP_A26_sf"/>
</dbReference>
<feature type="active site" evidence="1">
    <location>
        <position position="123"/>
    </location>
</feature>
<dbReference type="Proteomes" id="UP000011721">
    <property type="component" value="Chromosome"/>
</dbReference>
<accession>M1P614</accession>
<dbReference type="Gene3D" id="2.40.128.90">
    <property type="entry name" value="OMPT-like"/>
    <property type="match status" value="1"/>
</dbReference>
<dbReference type="AlphaFoldDB" id="M1P614"/>
<gene>
    <name evidence="3" type="ordered locus">UWK_00546</name>
</gene>
<evidence type="ECO:0000256" key="2">
    <source>
        <dbReference type="SAM" id="SignalP"/>
    </source>
</evidence>
<feature type="signal peptide" evidence="2">
    <location>
        <begin position="1"/>
        <end position="32"/>
    </location>
</feature>
<dbReference type="Pfam" id="PF01278">
    <property type="entry name" value="Omptin"/>
    <property type="match status" value="1"/>
</dbReference>
<dbReference type="GO" id="GO:0006508">
    <property type="term" value="P:proteolysis"/>
    <property type="evidence" value="ECO:0007669"/>
    <property type="project" value="UniProtKB-KW"/>
</dbReference>
<organism evidence="3 4">
    <name type="scientific">Desulfocapsa sulfexigens (strain DSM 10523 / SB164P1)</name>
    <dbReference type="NCBI Taxonomy" id="1167006"/>
    <lineage>
        <taxon>Bacteria</taxon>
        <taxon>Pseudomonadati</taxon>
        <taxon>Thermodesulfobacteriota</taxon>
        <taxon>Desulfobulbia</taxon>
        <taxon>Desulfobulbales</taxon>
        <taxon>Desulfocapsaceae</taxon>
        <taxon>Desulfocapsa</taxon>
    </lineage>
</organism>
<dbReference type="STRING" id="1167006.UWK_00546"/>
<evidence type="ECO:0000256" key="1">
    <source>
        <dbReference type="PIRSR" id="PIRSR001522-1"/>
    </source>
</evidence>
<keyword evidence="2" id="KW-0732">Signal</keyword>
<feature type="active site" evidence="1">
    <location>
        <position position="125"/>
    </location>
</feature>